<keyword evidence="3" id="KW-1185">Reference proteome</keyword>
<evidence type="ECO:0000313" key="2">
    <source>
        <dbReference type="EMBL" id="CBY16409.1"/>
    </source>
</evidence>
<keyword evidence="1" id="KW-1133">Transmembrane helix</keyword>
<name>E4Y3L1_OIKDI</name>
<sequence>MISMSLHNPLGSRISVAAFAPLIFGFISLKFVEIPISEIFFQKLKRGDFDLIKRPSDFYLCFDNYSSLLFAYKVRNIKMKLFIFLVISSGFGELTWKYEETLLLGCTVIV</sequence>
<keyword evidence="1" id="KW-0472">Membrane</keyword>
<feature type="transmembrane region" description="Helical" evidence="1">
    <location>
        <begin position="14"/>
        <end position="36"/>
    </location>
</feature>
<dbReference type="EMBL" id="FN654183">
    <property type="protein sequence ID" value="CBY16409.1"/>
    <property type="molecule type" value="Genomic_DNA"/>
</dbReference>
<accession>E4Y3L1</accession>
<evidence type="ECO:0000256" key="1">
    <source>
        <dbReference type="SAM" id="Phobius"/>
    </source>
</evidence>
<proteinExistence type="predicted"/>
<organism evidence="2">
    <name type="scientific">Oikopleura dioica</name>
    <name type="common">Tunicate</name>
    <dbReference type="NCBI Taxonomy" id="34765"/>
    <lineage>
        <taxon>Eukaryota</taxon>
        <taxon>Metazoa</taxon>
        <taxon>Chordata</taxon>
        <taxon>Tunicata</taxon>
        <taxon>Appendicularia</taxon>
        <taxon>Copelata</taxon>
        <taxon>Oikopleuridae</taxon>
        <taxon>Oikopleura</taxon>
    </lineage>
</organism>
<reference evidence="2" key="1">
    <citation type="journal article" date="2010" name="Science">
        <title>Plasticity of animal genome architecture unmasked by rapid evolution of a pelagic tunicate.</title>
        <authorList>
            <person name="Denoeud F."/>
            <person name="Henriet S."/>
            <person name="Mungpakdee S."/>
            <person name="Aury J.M."/>
            <person name="Da Silva C."/>
            <person name="Brinkmann H."/>
            <person name="Mikhaleva J."/>
            <person name="Olsen L.C."/>
            <person name="Jubin C."/>
            <person name="Canestro C."/>
            <person name="Bouquet J.M."/>
            <person name="Danks G."/>
            <person name="Poulain J."/>
            <person name="Campsteijn C."/>
            <person name="Adamski M."/>
            <person name="Cross I."/>
            <person name="Yadetie F."/>
            <person name="Muffato M."/>
            <person name="Louis A."/>
            <person name="Butcher S."/>
            <person name="Tsagkogeorga G."/>
            <person name="Konrad A."/>
            <person name="Singh S."/>
            <person name="Jensen M.F."/>
            <person name="Cong E.H."/>
            <person name="Eikeseth-Otteraa H."/>
            <person name="Noel B."/>
            <person name="Anthouard V."/>
            <person name="Porcel B.M."/>
            <person name="Kachouri-Lafond R."/>
            <person name="Nishino A."/>
            <person name="Ugolini M."/>
            <person name="Chourrout P."/>
            <person name="Nishida H."/>
            <person name="Aasland R."/>
            <person name="Huzurbazar S."/>
            <person name="Westhof E."/>
            <person name="Delsuc F."/>
            <person name="Lehrach H."/>
            <person name="Reinhardt R."/>
            <person name="Weissenbach J."/>
            <person name="Roy S.W."/>
            <person name="Artiguenave F."/>
            <person name="Postlethwait J.H."/>
            <person name="Manak J.R."/>
            <person name="Thompson E.M."/>
            <person name="Jaillon O."/>
            <person name="Du Pasquier L."/>
            <person name="Boudinot P."/>
            <person name="Liberles D.A."/>
            <person name="Volff J.N."/>
            <person name="Philippe H."/>
            <person name="Lenhard B."/>
            <person name="Roest Crollius H."/>
            <person name="Wincker P."/>
            <person name="Chourrout D."/>
        </authorList>
    </citation>
    <scope>NUCLEOTIDE SEQUENCE [LARGE SCALE GENOMIC DNA]</scope>
</reference>
<keyword evidence="1" id="KW-0812">Transmembrane</keyword>
<gene>
    <name evidence="2" type="ORF">GSOID_T00001569001</name>
</gene>
<protein>
    <submittedName>
        <fullName evidence="2">Uncharacterized protein</fullName>
    </submittedName>
</protein>
<evidence type="ECO:0000313" key="3">
    <source>
        <dbReference type="Proteomes" id="UP000001307"/>
    </source>
</evidence>
<dbReference type="Proteomes" id="UP000001307">
    <property type="component" value="Unassembled WGS sequence"/>
</dbReference>
<dbReference type="AlphaFoldDB" id="E4Y3L1"/>
<dbReference type="InParanoid" id="E4Y3L1"/>